<dbReference type="GO" id="GO:0006355">
    <property type="term" value="P:regulation of DNA-templated transcription"/>
    <property type="evidence" value="ECO:0007669"/>
    <property type="project" value="TreeGrafter"/>
</dbReference>
<dbReference type="Pfam" id="PF02954">
    <property type="entry name" value="HTH_8"/>
    <property type="match status" value="1"/>
</dbReference>
<keyword evidence="1" id="KW-0238">DNA-binding</keyword>
<keyword evidence="2" id="KW-0597">Phosphoprotein</keyword>
<dbReference type="PRINTS" id="PR01590">
    <property type="entry name" value="HTHFIS"/>
</dbReference>
<dbReference type="Pfam" id="PF00072">
    <property type="entry name" value="Response_reg"/>
    <property type="match status" value="1"/>
</dbReference>
<evidence type="ECO:0000313" key="4">
    <source>
        <dbReference type="EMBL" id="MCP1338186.1"/>
    </source>
</evidence>
<organism evidence="4 5">
    <name type="scientific">Idiomarina rhizosphaerae</name>
    <dbReference type="NCBI Taxonomy" id="2961572"/>
    <lineage>
        <taxon>Bacteria</taxon>
        <taxon>Pseudomonadati</taxon>
        <taxon>Pseudomonadota</taxon>
        <taxon>Gammaproteobacteria</taxon>
        <taxon>Alteromonadales</taxon>
        <taxon>Idiomarinaceae</taxon>
        <taxon>Idiomarina</taxon>
    </lineage>
</organism>
<dbReference type="InterPro" id="IPR011006">
    <property type="entry name" value="CheY-like_superfamily"/>
</dbReference>
<evidence type="ECO:0000259" key="3">
    <source>
        <dbReference type="PROSITE" id="PS50110"/>
    </source>
</evidence>
<sequence length="173" mass="19597">MNKFRLLIIDDDEGFCGILQRRLEHHGVLVQMAHSGDQALALEGHFDGILLDMMLGDDNGLALIQPLKERYSPCHLVVLTGYASIATTVEAMKRGATDYLTKPVGTNELLRRFTNEKLELEDASVNRLTPTQIEWEHIQRVLSDNQGNVSKTARELGMHRRTLQRKLSKRSPH</sequence>
<dbReference type="Gene3D" id="1.10.10.60">
    <property type="entry name" value="Homeodomain-like"/>
    <property type="match status" value="1"/>
</dbReference>
<dbReference type="GO" id="GO:0032993">
    <property type="term" value="C:protein-DNA complex"/>
    <property type="evidence" value="ECO:0007669"/>
    <property type="project" value="TreeGrafter"/>
</dbReference>
<dbReference type="SMART" id="SM00448">
    <property type="entry name" value="REC"/>
    <property type="match status" value="1"/>
</dbReference>
<evidence type="ECO:0000313" key="5">
    <source>
        <dbReference type="Proteomes" id="UP001139474"/>
    </source>
</evidence>
<dbReference type="AlphaFoldDB" id="A0A9X2FSD7"/>
<protein>
    <submittedName>
        <fullName evidence="4">Response regulator</fullName>
    </submittedName>
</protein>
<comment type="caution">
    <text evidence="4">The sequence shown here is derived from an EMBL/GenBank/DDBJ whole genome shotgun (WGS) entry which is preliminary data.</text>
</comment>
<dbReference type="CDD" id="cd17563">
    <property type="entry name" value="REC_RegA-like"/>
    <property type="match status" value="1"/>
</dbReference>
<dbReference type="InterPro" id="IPR002197">
    <property type="entry name" value="HTH_Fis"/>
</dbReference>
<dbReference type="PANTHER" id="PTHR48111">
    <property type="entry name" value="REGULATOR OF RPOS"/>
    <property type="match status" value="1"/>
</dbReference>
<proteinExistence type="predicted"/>
<accession>A0A9X2FSD7</accession>
<dbReference type="GO" id="GO:0000976">
    <property type="term" value="F:transcription cis-regulatory region binding"/>
    <property type="evidence" value="ECO:0007669"/>
    <property type="project" value="TreeGrafter"/>
</dbReference>
<dbReference type="PANTHER" id="PTHR48111:SF56">
    <property type="entry name" value="TETRATHIONATE RESPONSE REGULATORY PROTEIN TTRR"/>
    <property type="match status" value="1"/>
</dbReference>
<feature type="domain" description="Response regulatory" evidence="3">
    <location>
        <begin position="5"/>
        <end position="117"/>
    </location>
</feature>
<name>A0A9X2FSD7_9GAMM</name>
<dbReference type="InterPro" id="IPR039420">
    <property type="entry name" value="WalR-like"/>
</dbReference>
<dbReference type="GO" id="GO:0000156">
    <property type="term" value="F:phosphorelay response regulator activity"/>
    <property type="evidence" value="ECO:0007669"/>
    <property type="project" value="TreeGrafter"/>
</dbReference>
<dbReference type="InterPro" id="IPR001789">
    <property type="entry name" value="Sig_transdc_resp-reg_receiver"/>
</dbReference>
<dbReference type="RefSeq" id="WP_253617088.1">
    <property type="nucleotide sequence ID" value="NZ_JAMZDE010000001.1"/>
</dbReference>
<dbReference type="PROSITE" id="PS50110">
    <property type="entry name" value="RESPONSE_REGULATORY"/>
    <property type="match status" value="1"/>
</dbReference>
<dbReference type="SUPFAM" id="SSF52172">
    <property type="entry name" value="CheY-like"/>
    <property type="match status" value="1"/>
</dbReference>
<keyword evidence="5" id="KW-1185">Reference proteome</keyword>
<evidence type="ECO:0000256" key="2">
    <source>
        <dbReference type="PROSITE-ProRule" id="PRU00169"/>
    </source>
</evidence>
<evidence type="ECO:0000256" key="1">
    <source>
        <dbReference type="ARBA" id="ARBA00023125"/>
    </source>
</evidence>
<reference evidence="4" key="1">
    <citation type="submission" date="2022-06" db="EMBL/GenBank/DDBJ databases">
        <title>Idiomarina rhizosphaerae M1R2S28.</title>
        <authorList>
            <person name="Sun J.-Q."/>
            <person name="Li L.-F."/>
        </authorList>
    </citation>
    <scope>NUCLEOTIDE SEQUENCE</scope>
    <source>
        <strain evidence="4">M1R2S28</strain>
    </source>
</reference>
<dbReference type="Gene3D" id="3.40.50.2300">
    <property type="match status" value="1"/>
</dbReference>
<dbReference type="EMBL" id="JAMZDE010000001">
    <property type="protein sequence ID" value="MCP1338186.1"/>
    <property type="molecule type" value="Genomic_DNA"/>
</dbReference>
<feature type="modified residue" description="4-aspartylphosphate" evidence="2">
    <location>
        <position position="52"/>
    </location>
</feature>
<dbReference type="GO" id="GO:0005829">
    <property type="term" value="C:cytosol"/>
    <property type="evidence" value="ECO:0007669"/>
    <property type="project" value="TreeGrafter"/>
</dbReference>
<dbReference type="Proteomes" id="UP001139474">
    <property type="component" value="Unassembled WGS sequence"/>
</dbReference>
<gene>
    <name evidence="4" type="ORF">NJR55_01145</name>
</gene>